<evidence type="ECO:0000313" key="1">
    <source>
        <dbReference type="Proteomes" id="UP000095282"/>
    </source>
</evidence>
<dbReference type="AlphaFoldDB" id="A0A1I7UEZ8"/>
<organism evidence="1 2">
    <name type="scientific">Caenorhabditis tropicalis</name>
    <dbReference type="NCBI Taxonomy" id="1561998"/>
    <lineage>
        <taxon>Eukaryota</taxon>
        <taxon>Metazoa</taxon>
        <taxon>Ecdysozoa</taxon>
        <taxon>Nematoda</taxon>
        <taxon>Chromadorea</taxon>
        <taxon>Rhabditida</taxon>
        <taxon>Rhabditina</taxon>
        <taxon>Rhabditomorpha</taxon>
        <taxon>Rhabditoidea</taxon>
        <taxon>Rhabditidae</taxon>
        <taxon>Peloderinae</taxon>
        <taxon>Caenorhabditis</taxon>
    </lineage>
</organism>
<sequence>MADRNHNMTEYHIEPYTVFRNILDFFHFVVGHWQNGSRGTPEMREVHRLVVRIEELGREERSVRGLRNLKALQTALLHATLRLQIVMRG</sequence>
<proteinExistence type="predicted"/>
<keyword evidence="1" id="KW-1185">Reference proteome</keyword>
<name>A0A1I7UEZ8_9PELO</name>
<reference evidence="2" key="1">
    <citation type="submission" date="2016-11" db="UniProtKB">
        <authorList>
            <consortium name="WormBaseParasite"/>
        </authorList>
    </citation>
    <scope>IDENTIFICATION</scope>
</reference>
<dbReference type="WBParaSite" id="Csp11.Scaffold629.g8646.t1">
    <property type="protein sequence ID" value="Csp11.Scaffold629.g8646.t1"/>
    <property type="gene ID" value="Csp11.Scaffold629.g8646"/>
</dbReference>
<dbReference type="Proteomes" id="UP000095282">
    <property type="component" value="Unplaced"/>
</dbReference>
<evidence type="ECO:0000313" key="2">
    <source>
        <dbReference type="WBParaSite" id="Csp11.Scaffold629.g8646.t1"/>
    </source>
</evidence>
<protein>
    <submittedName>
        <fullName evidence="2">NR LBD domain-containing protein</fullName>
    </submittedName>
</protein>
<accession>A0A1I7UEZ8</accession>